<comment type="pathway">
    <text evidence="2">Cofactor biosynthesis; phylloquinone biosynthesis.</text>
</comment>
<accession>A0A318R310</accession>
<dbReference type="InterPro" id="IPR022829">
    <property type="entry name" value="DHNA_CoA_hydrolase"/>
</dbReference>
<comment type="pathway">
    <text evidence="2">Quinol/quinone metabolism; 1,4-dihydroxy-2-naphthoate biosynthesis; 1,4-dihydroxy-2-naphthoate from chorismate: step 7/7.</text>
</comment>
<dbReference type="UniPathway" id="UPA00995"/>
<dbReference type="Gene3D" id="3.10.129.10">
    <property type="entry name" value="Hotdog Thioesterase"/>
    <property type="match status" value="1"/>
</dbReference>
<dbReference type="EMBL" id="QJUE01000001">
    <property type="protein sequence ID" value="PYE03825.1"/>
    <property type="molecule type" value="Genomic_DNA"/>
</dbReference>
<dbReference type="Proteomes" id="UP000247807">
    <property type="component" value="Unassembled WGS sequence"/>
</dbReference>
<feature type="active site" evidence="2">
    <location>
        <position position="27"/>
    </location>
</feature>
<dbReference type="GO" id="GO:0047617">
    <property type="term" value="F:fatty acyl-CoA hydrolase activity"/>
    <property type="evidence" value="ECO:0007669"/>
    <property type="project" value="TreeGrafter"/>
</dbReference>
<gene>
    <name evidence="3" type="ORF">DNJ73_01195</name>
</gene>
<dbReference type="PANTHER" id="PTHR31793:SF37">
    <property type="entry name" value="ACYL-COA THIOESTER HYDROLASE YBGC"/>
    <property type="match status" value="1"/>
</dbReference>
<dbReference type="SUPFAM" id="SSF54637">
    <property type="entry name" value="Thioesterase/thiol ester dehydrase-isomerase"/>
    <property type="match status" value="1"/>
</dbReference>
<keyword evidence="1 2" id="KW-0378">Hydrolase</keyword>
<dbReference type="HAMAP" id="MF_02101">
    <property type="entry name" value="DHNA_CoA_hydrolase"/>
    <property type="match status" value="1"/>
</dbReference>
<dbReference type="UniPathway" id="UPA01057">
    <property type="reaction ID" value="UER01033"/>
</dbReference>
<dbReference type="CDD" id="cd00586">
    <property type="entry name" value="4HBT"/>
    <property type="match status" value="1"/>
</dbReference>
<comment type="caution">
    <text evidence="3">The sequence shown here is derived from an EMBL/GenBank/DDBJ whole genome shotgun (WGS) entry which is preliminary data.</text>
</comment>
<organism evidence="3 4">
    <name type="scientific">Prochlorococcus marinus XMU1408</name>
    <dbReference type="NCBI Taxonomy" id="2213228"/>
    <lineage>
        <taxon>Bacteria</taxon>
        <taxon>Bacillati</taxon>
        <taxon>Cyanobacteriota</taxon>
        <taxon>Cyanophyceae</taxon>
        <taxon>Synechococcales</taxon>
        <taxon>Prochlorococcaceae</taxon>
        <taxon>Prochlorococcus</taxon>
    </lineage>
</organism>
<protein>
    <recommendedName>
        <fullName evidence="2">1,4-dihydroxy-2-naphthoyl-CoA hydrolase</fullName>
        <shortName evidence="2">DHNA-CoA hydrolase</shortName>
        <ecNumber evidence="2">3.1.2.28</ecNumber>
    </recommendedName>
    <alternativeName>
        <fullName evidence="2">DHNA-CoA thioesterase</fullName>
    </alternativeName>
</protein>
<comment type="function">
    <text evidence="2">Catalyzes the hydrolysis of 1,4-dihydroxy-2-naphthoyl-CoA (DHNA-CoA) to 1,4-dihydroxy-2-naphthoate (DHNA), a reaction involved in phylloquinone (vitamin K1) biosynthesis.</text>
</comment>
<dbReference type="InterPro" id="IPR050563">
    <property type="entry name" value="4-hydroxybenzoyl-CoA_TE"/>
</dbReference>
<proteinExistence type="inferred from homology"/>
<evidence type="ECO:0000313" key="3">
    <source>
        <dbReference type="EMBL" id="PYE03825.1"/>
    </source>
</evidence>
<dbReference type="AlphaFoldDB" id="A0A318R310"/>
<comment type="similarity">
    <text evidence="2">Belongs to the 4-hydroxybenzoyl-CoA thioesterase family. DHNA-CoA hydrolase subfamily.</text>
</comment>
<evidence type="ECO:0000313" key="4">
    <source>
        <dbReference type="Proteomes" id="UP000247807"/>
    </source>
</evidence>
<comment type="catalytic activity">
    <reaction evidence="2">
        <text>1,4-dihydroxy-2-naphthoyl-CoA + H2O = 1,4-dihydroxy-2-naphthoate + CoA + H(+)</text>
        <dbReference type="Rhea" id="RHEA:26309"/>
        <dbReference type="ChEBI" id="CHEBI:11173"/>
        <dbReference type="ChEBI" id="CHEBI:15377"/>
        <dbReference type="ChEBI" id="CHEBI:15378"/>
        <dbReference type="ChEBI" id="CHEBI:57287"/>
        <dbReference type="ChEBI" id="CHEBI:58897"/>
        <dbReference type="EC" id="3.1.2.28"/>
    </reaction>
</comment>
<dbReference type="Pfam" id="PF13279">
    <property type="entry name" value="4HBT_2"/>
    <property type="match status" value="1"/>
</dbReference>
<evidence type="ECO:0000256" key="2">
    <source>
        <dbReference type="HAMAP-Rule" id="MF_02101"/>
    </source>
</evidence>
<evidence type="ECO:0000256" key="1">
    <source>
        <dbReference type="ARBA" id="ARBA00022801"/>
    </source>
</evidence>
<dbReference type="InterPro" id="IPR029069">
    <property type="entry name" value="HotDog_dom_sf"/>
</dbReference>
<dbReference type="GO" id="GO:0042372">
    <property type="term" value="P:phylloquinone biosynthetic process"/>
    <property type="evidence" value="ECO:0007669"/>
    <property type="project" value="UniProtKB-UniRule"/>
</dbReference>
<sequence length="155" mass="18119">MIDRFLDKRNPREWLCLKRTVRFGETDAAGVVHFLELFRWCHETWEESLEKYGIALKDIFPTNEINTSQLDVALPVVHCEANYFQPLYVGDTINIELETEKINESSFVLRFKFKKNGEQIGSTNIKHVSINPITRKKCALSKQINLWLHESSSNF</sequence>
<name>A0A318R310_PROMR</name>
<dbReference type="GO" id="GO:0061522">
    <property type="term" value="F:1,4-dihydroxy-2-naphthoyl-CoA thioesterase activity"/>
    <property type="evidence" value="ECO:0007669"/>
    <property type="project" value="UniProtKB-EC"/>
</dbReference>
<reference evidence="3 4" key="1">
    <citation type="journal article" date="2018" name="Appl. Environ. Microbiol.">
        <title>Genome rearrangement shapes Prochlorococcus ecological adaptation.</title>
        <authorList>
            <person name="Yan W."/>
            <person name="Wei S."/>
            <person name="Wang Q."/>
            <person name="Xiao X."/>
            <person name="Zeng Q."/>
            <person name="Jiao N."/>
            <person name="Zhang R."/>
        </authorList>
    </citation>
    <scope>NUCLEOTIDE SEQUENCE [LARGE SCALE GENOMIC DNA]</scope>
    <source>
        <strain evidence="3 4">XMU1408</strain>
    </source>
</reference>
<dbReference type="PANTHER" id="PTHR31793">
    <property type="entry name" value="4-HYDROXYBENZOYL-COA THIOESTERASE FAMILY MEMBER"/>
    <property type="match status" value="1"/>
</dbReference>
<dbReference type="EC" id="3.1.2.28" evidence="2"/>
<dbReference type="OrthoDB" id="9800856at2"/>